<dbReference type="EMBL" id="JAHLQT010002534">
    <property type="protein sequence ID" value="KAG7177263.1"/>
    <property type="molecule type" value="Genomic_DNA"/>
</dbReference>
<evidence type="ECO:0000313" key="1">
    <source>
        <dbReference type="EMBL" id="KAG7177263.1"/>
    </source>
</evidence>
<dbReference type="AlphaFoldDB" id="A0A8J5NCT7"/>
<accession>A0A8J5NCT7</accession>
<name>A0A8J5NCT7_HOMAM</name>
<feature type="non-terminal residue" evidence="1">
    <location>
        <position position="1"/>
    </location>
</feature>
<evidence type="ECO:0000313" key="2">
    <source>
        <dbReference type="Proteomes" id="UP000747542"/>
    </source>
</evidence>
<comment type="caution">
    <text evidence="1">The sequence shown here is derived from an EMBL/GenBank/DDBJ whole genome shotgun (WGS) entry which is preliminary data.</text>
</comment>
<reference evidence="1" key="1">
    <citation type="journal article" date="2021" name="Sci. Adv.">
        <title>The American lobster genome reveals insights on longevity, neural, and immune adaptations.</title>
        <authorList>
            <person name="Polinski J.M."/>
            <person name="Zimin A.V."/>
            <person name="Clark K.F."/>
            <person name="Kohn A.B."/>
            <person name="Sadowski N."/>
            <person name="Timp W."/>
            <person name="Ptitsyn A."/>
            <person name="Khanna P."/>
            <person name="Romanova D.Y."/>
            <person name="Williams P."/>
            <person name="Greenwood S.J."/>
            <person name="Moroz L.L."/>
            <person name="Walt D.R."/>
            <person name="Bodnar A.G."/>
        </authorList>
    </citation>
    <scope>NUCLEOTIDE SEQUENCE</scope>
    <source>
        <strain evidence="1">GMGI-L3</strain>
    </source>
</reference>
<sequence>CYAIEDHDSVKCSKPKEYKICSKCTSREHTWTHCIAPLKCLNCDGPHSIMSMNCPKRKEKLKEAQQKATKTSVSPYKAVLPIGTPTPAVTARTYRDVVMVGTPTPAVTARTYRDVVMVGTPTPAVTMVPAATTDSTVLLNARDRYLHDRPDFPTFYSRNSATTPVIAITNGRCFHNYLFEQGPVISSDHPPIIMTISATLIIIPAPPRRIAKQTDWELFNEKATAELEAKDMTILQTIDNQPVNKIDDEINTWCEAIGTAYQEATPLKRNRTLPQQTPELIALTNQF</sequence>
<protein>
    <submittedName>
        <fullName evidence="1">Putative RTXE-like</fullName>
    </submittedName>
</protein>
<keyword evidence="2" id="KW-1185">Reference proteome</keyword>
<gene>
    <name evidence="1" type="ORF">Hamer_G000542</name>
</gene>
<organism evidence="1 2">
    <name type="scientific">Homarus americanus</name>
    <name type="common">American lobster</name>
    <dbReference type="NCBI Taxonomy" id="6706"/>
    <lineage>
        <taxon>Eukaryota</taxon>
        <taxon>Metazoa</taxon>
        <taxon>Ecdysozoa</taxon>
        <taxon>Arthropoda</taxon>
        <taxon>Crustacea</taxon>
        <taxon>Multicrustacea</taxon>
        <taxon>Malacostraca</taxon>
        <taxon>Eumalacostraca</taxon>
        <taxon>Eucarida</taxon>
        <taxon>Decapoda</taxon>
        <taxon>Pleocyemata</taxon>
        <taxon>Astacidea</taxon>
        <taxon>Nephropoidea</taxon>
        <taxon>Nephropidae</taxon>
        <taxon>Homarus</taxon>
    </lineage>
</organism>
<feature type="non-terminal residue" evidence="1">
    <location>
        <position position="287"/>
    </location>
</feature>
<proteinExistence type="predicted"/>
<dbReference type="Proteomes" id="UP000747542">
    <property type="component" value="Unassembled WGS sequence"/>
</dbReference>